<evidence type="ECO:0000256" key="1">
    <source>
        <dbReference type="ARBA" id="ARBA00022801"/>
    </source>
</evidence>
<sequence length="287" mass="31624">MPTLDLEPELSRFEAAVTHHEVQNGDVALHYASIGTGPLVVFLHGFPDHWLTWWRQMEALSKTHRCVALDLRGYNLSGQPEDVAAYDPDTLVSDVRTVIDDCGAESAIVIGHDWGGFVAWQTAMLAPEKVSRLGIVNMPHPWAIARELAINPAQEAASGYVRLFQTPGTEAGLDFGHLSGWIHDAAFRKRHDKAMAASKPVAMLNYYRACFPAPPYEVRSEAPPPVQVPTLAIHGLEDPYALPAGLNDLWGWVASDLTIKAWPGVGHFVQQDVPERLTETLQNWLAA</sequence>
<dbReference type="GO" id="GO:0016787">
    <property type="term" value="F:hydrolase activity"/>
    <property type="evidence" value="ECO:0007669"/>
    <property type="project" value="UniProtKB-KW"/>
</dbReference>
<gene>
    <name evidence="3" type="ORF">GR167_16435</name>
</gene>
<evidence type="ECO:0000259" key="2">
    <source>
        <dbReference type="Pfam" id="PF00561"/>
    </source>
</evidence>
<comment type="caution">
    <text evidence="3">The sequence shown here is derived from an EMBL/GenBank/DDBJ whole genome shotgun (WGS) entry which is preliminary data.</text>
</comment>
<dbReference type="SUPFAM" id="SSF53474">
    <property type="entry name" value="alpha/beta-Hydrolases"/>
    <property type="match status" value="1"/>
</dbReference>
<dbReference type="InterPro" id="IPR000639">
    <property type="entry name" value="Epox_hydrolase-like"/>
</dbReference>
<dbReference type="PRINTS" id="PR00412">
    <property type="entry name" value="EPOXHYDRLASE"/>
</dbReference>
<keyword evidence="1 3" id="KW-0378">Hydrolase</keyword>
<dbReference type="Gene3D" id="3.40.50.1820">
    <property type="entry name" value="alpha/beta hydrolase"/>
    <property type="match status" value="1"/>
</dbReference>
<dbReference type="AlphaFoldDB" id="A0A6L8LPE7"/>
<protein>
    <submittedName>
        <fullName evidence="3">Alpha/beta fold hydrolase</fullName>
    </submittedName>
</protein>
<feature type="domain" description="AB hydrolase-1" evidence="2">
    <location>
        <begin position="38"/>
        <end position="270"/>
    </location>
</feature>
<dbReference type="PRINTS" id="PR00111">
    <property type="entry name" value="ABHYDROLASE"/>
</dbReference>
<dbReference type="Proteomes" id="UP000479043">
    <property type="component" value="Unassembled WGS sequence"/>
</dbReference>
<keyword evidence="4" id="KW-1185">Reference proteome</keyword>
<dbReference type="PANTHER" id="PTHR43329">
    <property type="entry name" value="EPOXIDE HYDROLASE"/>
    <property type="match status" value="1"/>
</dbReference>
<proteinExistence type="predicted"/>
<dbReference type="Pfam" id="PF00561">
    <property type="entry name" value="Abhydrolase_1"/>
    <property type="match status" value="1"/>
</dbReference>
<name>A0A6L8LPE7_9RHOB</name>
<accession>A0A6L8LPE7</accession>
<dbReference type="RefSeq" id="WP_160974817.1">
    <property type="nucleotide sequence ID" value="NZ_WWEN01000008.1"/>
</dbReference>
<organism evidence="3 4">
    <name type="scientific">Thalassovita mangrovi</name>
    <dbReference type="NCBI Taxonomy" id="2692236"/>
    <lineage>
        <taxon>Bacteria</taxon>
        <taxon>Pseudomonadati</taxon>
        <taxon>Pseudomonadota</taxon>
        <taxon>Alphaproteobacteria</taxon>
        <taxon>Rhodobacterales</taxon>
        <taxon>Roseobacteraceae</taxon>
        <taxon>Thalassovita</taxon>
    </lineage>
</organism>
<dbReference type="EMBL" id="WWEN01000008">
    <property type="protein sequence ID" value="MYM56906.1"/>
    <property type="molecule type" value="Genomic_DNA"/>
</dbReference>
<evidence type="ECO:0000313" key="3">
    <source>
        <dbReference type="EMBL" id="MYM56906.1"/>
    </source>
</evidence>
<dbReference type="InterPro" id="IPR029058">
    <property type="entry name" value="AB_hydrolase_fold"/>
</dbReference>
<dbReference type="InterPro" id="IPR000073">
    <property type="entry name" value="AB_hydrolase_1"/>
</dbReference>
<reference evidence="3 4" key="1">
    <citation type="submission" date="2020-01" db="EMBL/GenBank/DDBJ databases">
        <authorList>
            <person name="Chen S."/>
        </authorList>
    </citation>
    <scope>NUCLEOTIDE SEQUENCE [LARGE SCALE GENOMIC DNA]</scope>
    <source>
        <strain evidence="3 4">GS-10</strain>
    </source>
</reference>
<evidence type="ECO:0000313" key="4">
    <source>
        <dbReference type="Proteomes" id="UP000479043"/>
    </source>
</evidence>